<evidence type="ECO:0000256" key="1">
    <source>
        <dbReference type="SAM" id="MobiDB-lite"/>
    </source>
</evidence>
<gene>
    <name evidence="3" type="ORF">PFISCL1PPCAC_8345</name>
</gene>
<protein>
    <recommendedName>
        <fullName evidence="5">RING-CH-type domain-containing protein</fullName>
    </recommendedName>
</protein>
<sequence>MENGRNDRQSLLQREQMQHDSSGAVNSTSTLKFEQLGADDVLLARQLQLQHPQQPLKKCEFCRKPVLPQKEVPSCRSSEGVVHAGCADAERRFEDKREESVRAATANRSVEEQHECIICQSVRFRRREGAAPGVILRDDQRWIKPCFCEVYAHHGCLAGVVAQRRTCPQCGVQYSFRVYGSLLDFLSRYWLSYCFIITIVTFFCFIAVYAIVHVAVYPVSSWPSGRVVLLIVGLFLTGTALCCLGSCLRYTFGFRVPRFKSKYSFVRVSSYAPPESRVGKTSSLLMKQVPRKSSGKSRNLLSFSLPSDDSVVLHPAEHTNDFQYTSTPKIAGSSIPLDFATPSFRQHLSPKSFRKLEEHPLRLTLERVLELPEEDSISYDDTSKEIQS</sequence>
<comment type="caution">
    <text evidence="3">The sequence shown here is derived from an EMBL/GenBank/DDBJ whole genome shotgun (WGS) entry which is preliminary data.</text>
</comment>
<organism evidence="3 4">
    <name type="scientific">Pristionchus fissidentatus</name>
    <dbReference type="NCBI Taxonomy" id="1538716"/>
    <lineage>
        <taxon>Eukaryota</taxon>
        <taxon>Metazoa</taxon>
        <taxon>Ecdysozoa</taxon>
        <taxon>Nematoda</taxon>
        <taxon>Chromadorea</taxon>
        <taxon>Rhabditida</taxon>
        <taxon>Rhabditina</taxon>
        <taxon>Diplogasteromorpha</taxon>
        <taxon>Diplogasteroidea</taxon>
        <taxon>Neodiplogasteridae</taxon>
        <taxon>Pristionchus</taxon>
    </lineage>
</organism>
<keyword evidence="4" id="KW-1185">Reference proteome</keyword>
<dbReference type="Gene3D" id="3.30.40.10">
    <property type="entry name" value="Zinc/RING finger domain, C3HC4 (zinc finger)"/>
    <property type="match status" value="1"/>
</dbReference>
<keyword evidence="2" id="KW-1133">Transmembrane helix</keyword>
<feature type="transmembrane region" description="Helical" evidence="2">
    <location>
        <begin position="228"/>
        <end position="252"/>
    </location>
</feature>
<feature type="transmembrane region" description="Helical" evidence="2">
    <location>
        <begin position="190"/>
        <end position="216"/>
    </location>
</feature>
<dbReference type="EMBL" id="BTSY01000002">
    <property type="protein sequence ID" value="GMT17048.1"/>
    <property type="molecule type" value="Genomic_DNA"/>
</dbReference>
<evidence type="ECO:0008006" key="5">
    <source>
        <dbReference type="Google" id="ProtNLM"/>
    </source>
</evidence>
<dbReference type="Proteomes" id="UP001432322">
    <property type="component" value="Unassembled WGS sequence"/>
</dbReference>
<keyword evidence="2" id="KW-0812">Transmembrane</keyword>
<dbReference type="InterPro" id="IPR013083">
    <property type="entry name" value="Znf_RING/FYVE/PHD"/>
</dbReference>
<feature type="region of interest" description="Disordered" evidence="1">
    <location>
        <begin position="1"/>
        <end position="26"/>
    </location>
</feature>
<accession>A0AAV5VFP5</accession>
<name>A0AAV5VFP5_9BILA</name>
<dbReference type="AlphaFoldDB" id="A0AAV5VFP5"/>
<evidence type="ECO:0000313" key="4">
    <source>
        <dbReference type="Proteomes" id="UP001432322"/>
    </source>
</evidence>
<evidence type="ECO:0000313" key="3">
    <source>
        <dbReference type="EMBL" id="GMT17048.1"/>
    </source>
</evidence>
<feature type="compositionally biased region" description="Polar residues" evidence="1">
    <location>
        <begin position="9"/>
        <end position="26"/>
    </location>
</feature>
<evidence type="ECO:0000256" key="2">
    <source>
        <dbReference type="SAM" id="Phobius"/>
    </source>
</evidence>
<proteinExistence type="predicted"/>
<reference evidence="3" key="1">
    <citation type="submission" date="2023-10" db="EMBL/GenBank/DDBJ databases">
        <title>Genome assembly of Pristionchus species.</title>
        <authorList>
            <person name="Yoshida K."/>
            <person name="Sommer R.J."/>
        </authorList>
    </citation>
    <scope>NUCLEOTIDE SEQUENCE</scope>
    <source>
        <strain evidence="3">RS5133</strain>
    </source>
</reference>
<keyword evidence="2" id="KW-0472">Membrane</keyword>